<accession>A0ABT2X9L7</accession>
<gene>
    <name evidence="1" type="ORF">OEZ60_22015</name>
</gene>
<protein>
    <submittedName>
        <fullName evidence="1">CoA transferase</fullName>
    </submittedName>
</protein>
<proteinExistence type="predicted"/>
<keyword evidence="1" id="KW-0808">Transferase</keyword>
<evidence type="ECO:0000313" key="1">
    <source>
        <dbReference type="EMBL" id="MCU9850646.1"/>
    </source>
</evidence>
<dbReference type="InterPro" id="IPR050509">
    <property type="entry name" value="CoA-transferase_III"/>
</dbReference>
<dbReference type="Gene3D" id="3.30.1540.10">
    <property type="entry name" value="formyl-coa transferase, domain 3"/>
    <property type="match status" value="1"/>
</dbReference>
<sequence>MNAPLAGIRVIDLSVNAPGPFASKMLADLGAEVTCVTNPAQAAPAYAGAEDDPMLSARGGPNDALSVGKTCCALDLKSDPGRAALLDLAKISDVLISEMRPGKLDALGLGWEALRAANPRLVLCEITGYGRTAPHAARAGHDINYLALSGALSLIRDGGGKPVVPQNLIGDYAAGGTMAVAAILAALLTRERTREGRHIDLSMTDGIRYLMADISAATLLAGHSEESWRGTLNGSMPTYDTYRTADGGWIAVGALEPKFIAVIAEGLDWPELIGLMRTKDRWPEARLGLQRRFLERELSHWVALFEASDACVTPVLSLAQAHPAGSPGIEAAIGDGR</sequence>
<dbReference type="GO" id="GO:0016740">
    <property type="term" value="F:transferase activity"/>
    <property type="evidence" value="ECO:0007669"/>
    <property type="project" value="UniProtKB-KW"/>
</dbReference>
<dbReference type="InterPro" id="IPR023606">
    <property type="entry name" value="CoA-Trfase_III_dom_1_sf"/>
</dbReference>
<dbReference type="EMBL" id="JAOVQO010000053">
    <property type="protein sequence ID" value="MCU9850646.1"/>
    <property type="molecule type" value="Genomic_DNA"/>
</dbReference>
<name>A0ABT2X9L7_9RHOB</name>
<dbReference type="Proteomes" id="UP001209535">
    <property type="component" value="Unassembled WGS sequence"/>
</dbReference>
<dbReference type="SUPFAM" id="SSF89796">
    <property type="entry name" value="CoA-transferase family III (CaiB/BaiF)"/>
    <property type="match status" value="1"/>
</dbReference>
<reference evidence="1 2" key="1">
    <citation type="submission" date="2022-10" db="EMBL/GenBank/DDBJ databases">
        <title>Defluviimonas sp. nov., isolated from ocean surface sediments.</title>
        <authorList>
            <person name="He W."/>
            <person name="Wang L."/>
            <person name="Zhang D.-F."/>
        </authorList>
    </citation>
    <scope>NUCLEOTIDE SEQUENCE [LARGE SCALE GENOMIC DNA]</scope>
    <source>
        <strain evidence="1 2">WL0024</strain>
    </source>
</reference>
<dbReference type="InterPro" id="IPR044855">
    <property type="entry name" value="CoA-Trfase_III_dom3_sf"/>
</dbReference>
<dbReference type="Gene3D" id="3.40.50.10540">
    <property type="entry name" value="Crotonobetainyl-coa:carnitine coa-transferase, domain 1"/>
    <property type="match status" value="1"/>
</dbReference>
<evidence type="ECO:0000313" key="2">
    <source>
        <dbReference type="Proteomes" id="UP001209535"/>
    </source>
</evidence>
<dbReference type="InterPro" id="IPR003673">
    <property type="entry name" value="CoA-Trfase_fam_III"/>
</dbReference>
<dbReference type="RefSeq" id="WP_263340982.1">
    <property type="nucleotide sequence ID" value="NZ_JAOVQO010000053.1"/>
</dbReference>
<dbReference type="PANTHER" id="PTHR48228:SF5">
    <property type="entry name" value="ALPHA-METHYLACYL-COA RACEMASE"/>
    <property type="match status" value="1"/>
</dbReference>
<organism evidence="1 2">
    <name type="scientific">Albidovulum salinarum</name>
    <dbReference type="NCBI Taxonomy" id="2984153"/>
    <lineage>
        <taxon>Bacteria</taxon>
        <taxon>Pseudomonadati</taxon>
        <taxon>Pseudomonadota</taxon>
        <taxon>Alphaproteobacteria</taxon>
        <taxon>Rhodobacterales</taxon>
        <taxon>Paracoccaceae</taxon>
        <taxon>Albidovulum</taxon>
    </lineage>
</organism>
<comment type="caution">
    <text evidence="1">The sequence shown here is derived from an EMBL/GenBank/DDBJ whole genome shotgun (WGS) entry which is preliminary data.</text>
</comment>
<dbReference type="Pfam" id="PF02515">
    <property type="entry name" value="CoA_transf_3"/>
    <property type="match status" value="1"/>
</dbReference>
<dbReference type="PANTHER" id="PTHR48228">
    <property type="entry name" value="SUCCINYL-COA--D-CITRAMALATE COA-TRANSFERASE"/>
    <property type="match status" value="1"/>
</dbReference>
<keyword evidence="2" id="KW-1185">Reference proteome</keyword>